<evidence type="ECO:0000256" key="6">
    <source>
        <dbReference type="ARBA" id="ARBA00023145"/>
    </source>
</evidence>
<dbReference type="EMBL" id="JACJQU010000016">
    <property type="protein sequence ID" value="MBD2295869.1"/>
    <property type="molecule type" value="Genomic_DNA"/>
</dbReference>
<dbReference type="Pfam" id="PF01019">
    <property type="entry name" value="G_glu_transpept"/>
    <property type="match status" value="1"/>
</dbReference>
<dbReference type="GO" id="GO:0103068">
    <property type="term" value="F:leukotriene C4 gamma-glutamyl transferase activity"/>
    <property type="evidence" value="ECO:0007669"/>
    <property type="project" value="UniProtKB-EC"/>
</dbReference>
<dbReference type="InterPro" id="IPR000101">
    <property type="entry name" value="GGT_peptidase"/>
</dbReference>
<keyword evidence="14" id="KW-1185">Reference proteome</keyword>
<comment type="catalytic activity">
    <reaction evidence="1 11">
        <text>an S-substituted glutathione + H2O = an S-substituted L-cysteinylglycine + L-glutamate</text>
        <dbReference type="Rhea" id="RHEA:59468"/>
        <dbReference type="ChEBI" id="CHEBI:15377"/>
        <dbReference type="ChEBI" id="CHEBI:29985"/>
        <dbReference type="ChEBI" id="CHEBI:90779"/>
        <dbReference type="ChEBI" id="CHEBI:143103"/>
        <dbReference type="EC" id="3.4.19.13"/>
    </reaction>
</comment>
<evidence type="ECO:0000256" key="2">
    <source>
        <dbReference type="ARBA" id="ARBA00001089"/>
    </source>
</evidence>
<proteinExistence type="inferred from homology"/>
<comment type="subunit">
    <text evidence="11">This enzyme consists of two polypeptide chains, which are synthesized in precursor form from a single polypeptide.</text>
</comment>
<feature type="chain" id="PRO_5037552410" description="Glutathione hydrolase proenzyme" evidence="12">
    <location>
        <begin position="29"/>
        <end position="575"/>
    </location>
</feature>
<feature type="active site" description="Nucleophile" evidence="9">
    <location>
        <position position="386"/>
    </location>
</feature>
<dbReference type="GO" id="GO:0036374">
    <property type="term" value="F:glutathione hydrolase activity"/>
    <property type="evidence" value="ECO:0007669"/>
    <property type="project" value="UniProtKB-UniRule"/>
</dbReference>
<comment type="PTM">
    <text evidence="11">Cleaved by autocatalysis into a large and a small subunit.</text>
</comment>
<evidence type="ECO:0000256" key="12">
    <source>
        <dbReference type="SAM" id="SignalP"/>
    </source>
</evidence>
<feature type="binding site" evidence="10">
    <location>
        <begin position="457"/>
        <end position="458"/>
    </location>
    <ligand>
        <name>L-glutamate</name>
        <dbReference type="ChEBI" id="CHEBI:29985"/>
    </ligand>
</feature>
<evidence type="ECO:0000256" key="10">
    <source>
        <dbReference type="PIRSR" id="PIRSR600101-2"/>
    </source>
</evidence>
<dbReference type="EC" id="3.4.19.13" evidence="11"/>
<evidence type="ECO:0000313" key="14">
    <source>
        <dbReference type="Proteomes" id="UP000662185"/>
    </source>
</evidence>
<comment type="catalytic activity">
    <reaction evidence="8 11">
        <text>an N-terminal (5-L-glutamyl)-[peptide] + an alpha-amino acid = 5-L-glutamyl amino acid + an N-terminal L-alpha-aminoacyl-[peptide]</text>
        <dbReference type="Rhea" id="RHEA:23904"/>
        <dbReference type="Rhea" id="RHEA-COMP:9780"/>
        <dbReference type="Rhea" id="RHEA-COMP:9795"/>
        <dbReference type="ChEBI" id="CHEBI:77644"/>
        <dbReference type="ChEBI" id="CHEBI:78597"/>
        <dbReference type="ChEBI" id="CHEBI:78599"/>
        <dbReference type="ChEBI" id="CHEBI:78608"/>
        <dbReference type="EC" id="2.3.2.2"/>
    </reaction>
</comment>
<feature type="signal peptide" evidence="12">
    <location>
        <begin position="1"/>
        <end position="28"/>
    </location>
</feature>
<comment type="pathway">
    <text evidence="11">Sulfur metabolism; glutathione metabolism.</text>
</comment>
<keyword evidence="4 11" id="KW-0808">Transferase</keyword>
<dbReference type="GO" id="GO:0006751">
    <property type="term" value="P:glutathione catabolic process"/>
    <property type="evidence" value="ECO:0007669"/>
    <property type="project" value="UniProtKB-UniRule"/>
</dbReference>
<dbReference type="Gene3D" id="1.10.246.130">
    <property type="match status" value="1"/>
</dbReference>
<evidence type="ECO:0000313" key="13">
    <source>
        <dbReference type="EMBL" id="MBD2295869.1"/>
    </source>
</evidence>
<evidence type="ECO:0000256" key="4">
    <source>
        <dbReference type="ARBA" id="ARBA00022679"/>
    </source>
</evidence>
<dbReference type="InterPro" id="IPR029055">
    <property type="entry name" value="Ntn_hydrolases_N"/>
</dbReference>
<dbReference type="PANTHER" id="PTHR43199:SF1">
    <property type="entry name" value="GLUTATHIONE HYDROLASE PROENZYME"/>
    <property type="match status" value="1"/>
</dbReference>
<keyword evidence="6 11" id="KW-0865">Zymogen</keyword>
<reference evidence="14" key="1">
    <citation type="journal article" date="2020" name="ISME J.">
        <title>Comparative genomics reveals insights into cyanobacterial evolution and habitat adaptation.</title>
        <authorList>
            <person name="Chen M.Y."/>
            <person name="Teng W.K."/>
            <person name="Zhao L."/>
            <person name="Hu C.X."/>
            <person name="Zhou Y.K."/>
            <person name="Han B.P."/>
            <person name="Song L.R."/>
            <person name="Shu W.S."/>
        </authorList>
    </citation>
    <scope>NUCLEOTIDE SEQUENCE [LARGE SCALE GENOMIC DNA]</scope>
    <source>
        <strain evidence="14">FACHB-251</strain>
    </source>
</reference>
<dbReference type="Proteomes" id="UP000662185">
    <property type="component" value="Unassembled WGS sequence"/>
</dbReference>
<keyword evidence="11" id="KW-0317">Glutathione biosynthesis</keyword>
<dbReference type="Gene3D" id="3.60.20.40">
    <property type="match status" value="1"/>
</dbReference>
<accession>A0A926WJR3</accession>
<evidence type="ECO:0000256" key="7">
    <source>
        <dbReference type="ARBA" id="ARBA00023315"/>
    </source>
</evidence>
<dbReference type="RefSeq" id="WP_190563637.1">
    <property type="nucleotide sequence ID" value="NZ_JACJQU010000016.1"/>
</dbReference>
<sequence length="575" mass="62000">MPTITKTKNLIISFISLTAILTTQAASATITVPLRSKKGMVTSANPLASEAGLSILKKGGNAVDAAVATTFAISVVEPFSAGIGGGGFLLFHSQKTGEIKALDFRERAPIKATKNMYLDANGKVIPGASITGYLAVATPGTVAGMYEVHRRYGKLPWQEVVKPAISLAKNGFIISDRISWRSISAYENLKQAILNNPAASKIFTRNGEYYQPGESFIQTDLAKTLETISQNPQSFYTGEIAKLIADDMAKNGGLITLEDLKSYKTIWRTPVCGNFRKAKICSMPPPSSGGVHLLQMLNIIGDTDLKSLGWNHPDAIHLMIESMKIAYSDRSQYLGDPDFVKVPVSELISKNYAQKRRQQINMNKATPSTEIKPGLKTTKIPEKTETSHLNVVDADRNAVSLTFTINLGFGAGIVTPGTGIVLNNEMDDFAAAPGVPNAFGLVGNEANSIAPRKTPLSSMTPTIVTENNRLRLAVGAPGGSTIITQVLQIILNVLEYKMDVGAAVSVPRIHHQWLPDELRVESWGLDALTLQDLRRRGQKIKETTPWGNINAIAVTEKDTLEGAADPRGEGSAKGY</sequence>
<dbReference type="InterPro" id="IPR051792">
    <property type="entry name" value="GGT_bact"/>
</dbReference>
<protein>
    <recommendedName>
        <fullName evidence="11">Glutathione hydrolase proenzyme</fullName>
        <ecNumber evidence="11">2.3.2.2</ecNumber>
        <ecNumber evidence="11">3.4.19.13</ecNumber>
    </recommendedName>
    <component>
        <recommendedName>
            <fullName evidence="11">Glutathione hydrolase large chain</fullName>
        </recommendedName>
    </component>
    <component>
        <recommendedName>
            <fullName evidence="11">Glutathione hydrolase small chain</fullName>
        </recommendedName>
    </component>
</protein>
<dbReference type="SUPFAM" id="SSF56235">
    <property type="entry name" value="N-terminal nucleophile aminohydrolases (Ntn hydrolases)"/>
    <property type="match status" value="1"/>
</dbReference>
<feature type="binding site" evidence="10">
    <location>
        <position position="479"/>
    </location>
    <ligand>
        <name>L-glutamate</name>
        <dbReference type="ChEBI" id="CHEBI:29985"/>
    </ligand>
</feature>
<dbReference type="InterPro" id="IPR043137">
    <property type="entry name" value="GGT_ssub_C"/>
</dbReference>
<dbReference type="NCBIfam" id="TIGR00066">
    <property type="entry name" value="g_glut_trans"/>
    <property type="match status" value="1"/>
</dbReference>
<dbReference type="AlphaFoldDB" id="A0A926WJR3"/>
<dbReference type="InterPro" id="IPR043138">
    <property type="entry name" value="GGT_lsub"/>
</dbReference>
<evidence type="ECO:0000256" key="8">
    <source>
        <dbReference type="ARBA" id="ARBA00047417"/>
    </source>
</evidence>
<keyword evidence="12" id="KW-0732">Signal</keyword>
<comment type="caution">
    <text evidence="13">The sequence shown here is derived from an EMBL/GenBank/DDBJ whole genome shotgun (WGS) entry which is preliminary data.</text>
</comment>
<evidence type="ECO:0000256" key="1">
    <source>
        <dbReference type="ARBA" id="ARBA00001049"/>
    </source>
</evidence>
<evidence type="ECO:0000256" key="11">
    <source>
        <dbReference type="RuleBase" id="RU368036"/>
    </source>
</evidence>
<dbReference type="PANTHER" id="PTHR43199">
    <property type="entry name" value="GLUTATHIONE HYDROLASE"/>
    <property type="match status" value="1"/>
</dbReference>
<dbReference type="EC" id="2.3.2.2" evidence="11"/>
<evidence type="ECO:0000256" key="9">
    <source>
        <dbReference type="PIRSR" id="PIRSR600101-1"/>
    </source>
</evidence>
<evidence type="ECO:0000256" key="3">
    <source>
        <dbReference type="ARBA" id="ARBA00009381"/>
    </source>
</evidence>
<name>A0A926WJR3_9NOST</name>
<gene>
    <name evidence="13" type="primary">ggt</name>
    <name evidence="13" type="ORF">H6G06_20925</name>
</gene>
<feature type="binding site" evidence="10">
    <location>
        <position position="428"/>
    </location>
    <ligand>
        <name>L-glutamate</name>
        <dbReference type="ChEBI" id="CHEBI:29985"/>
    </ligand>
</feature>
<comment type="catalytic activity">
    <reaction evidence="2 11">
        <text>glutathione + H2O = L-cysteinylglycine + L-glutamate</text>
        <dbReference type="Rhea" id="RHEA:28807"/>
        <dbReference type="ChEBI" id="CHEBI:15377"/>
        <dbReference type="ChEBI" id="CHEBI:29985"/>
        <dbReference type="ChEBI" id="CHEBI:57925"/>
        <dbReference type="ChEBI" id="CHEBI:61694"/>
        <dbReference type="EC" id="3.4.19.13"/>
    </reaction>
</comment>
<comment type="similarity">
    <text evidence="3 11">Belongs to the gamma-glutamyltransferase family.</text>
</comment>
<feature type="binding site" evidence="10">
    <location>
        <begin position="404"/>
        <end position="406"/>
    </location>
    <ligand>
        <name>L-glutamate</name>
        <dbReference type="ChEBI" id="CHEBI:29985"/>
    </ligand>
</feature>
<dbReference type="PRINTS" id="PR01210">
    <property type="entry name" value="GGTRANSPTASE"/>
</dbReference>
<dbReference type="GO" id="GO:0006750">
    <property type="term" value="P:glutathione biosynthetic process"/>
    <property type="evidence" value="ECO:0007669"/>
    <property type="project" value="UniProtKB-KW"/>
</dbReference>
<evidence type="ECO:0000256" key="5">
    <source>
        <dbReference type="ARBA" id="ARBA00022801"/>
    </source>
</evidence>
<keyword evidence="7 11" id="KW-0012">Acyltransferase</keyword>
<feature type="binding site" evidence="10">
    <location>
        <position position="105"/>
    </location>
    <ligand>
        <name>L-glutamate</name>
        <dbReference type="ChEBI" id="CHEBI:29985"/>
    </ligand>
</feature>
<organism evidence="13 14">
    <name type="scientific">Anabaena sphaerica FACHB-251</name>
    <dbReference type="NCBI Taxonomy" id="2692883"/>
    <lineage>
        <taxon>Bacteria</taxon>
        <taxon>Bacillati</taxon>
        <taxon>Cyanobacteriota</taxon>
        <taxon>Cyanophyceae</taxon>
        <taxon>Nostocales</taxon>
        <taxon>Nostocaceae</taxon>
        <taxon>Anabaena</taxon>
    </lineage>
</organism>
<keyword evidence="5 11" id="KW-0378">Hydrolase</keyword>